<dbReference type="VEuPathDB" id="CryptoDB:Cvel_17805"/>
<gene>
    <name evidence="2" type="ORF">Cvel_17805</name>
</gene>
<accession>A0A0G4FMK1</accession>
<evidence type="ECO:0000256" key="1">
    <source>
        <dbReference type="SAM" id="MobiDB-lite"/>
    </source>
</evidence>
<feature type="compositionally biased region" description="Basic and acidic residues" evidence="1">
    <location>
        <begin position="42"/>
        <end position="52"/>
    </location>
</feature>
<reference evidence="2" key="1">
    <citation type="submission" date="2014-11" db="EMBL/GenBank/DDBJ databases">
        <authorList>
            <person name="Otto D Thomas"/>
            <person name="Naeem Raeece"/>
        </authorList>
    </citation>
    <scope>NUCLEOTIDE SEQUENCE</scope>
</reference>
<proteinExistence type="predicted"/>
<organism evidence="2">
    <name type="scientific">Chromera velia CCMP2878</name>
    <dbReference type="NCBI Taxonomy" id="1169474"/>
    <lineage>
        <taxon>Eukaryota</taxon>
        <taxon>Sar</taxon>
        <taxon>Alveolata</taxon>
        <taxon>Colpodellida</taxon>
        <taxon>Chromeraceae</taxon>
        <taxon>Chromera</taxon>
    </lineage>
</organism>
<feature type="region of interest" description="Disordered" evidence="1">
    <location>
        <begin position="28"/>
        <end position="52"/>
    </location>
</feature>
<evidence type="ECO:0000313" key="2">
    <source>
        <dbReference type="EMBL" id="CEM15415.1"/>
    </source>
</evidence>
<protein>
    <submittedName>
        <fullName evidence="2">Uncharacterized protein</fullName>
    </submittedName>
</protein>
<dbReference type="EMBL" id="CDMZ01000488">
    <property type="protein sequence ID" value="CEM15415.1"/>
    <property type="molecule type" value="Genomic_DNA"/>
</dbReference>
<sequence>MELKTLWVMLDTYAPVPPKEHCFRTPCLADESPPSPPLQRVTQKEKGIEPPHNIREESFLVETRETGLLTVEVPAILRMGTCTWCMPAEDRVTHSSIALSDDWDHHTGGKVPVSIFPPTGPGAIWGRKAACHDAPHRVPSEPVQLDQSVETPLESVLSLWPTFLPELMPVEARPHCPRPSLWPLAESAAPVSRSET</sequence>
<name>A0A0G4FMK1_9ALVE</name>
<dbReference type="AlphaFoldDB" id="A0A0G4FMK1"/>